<proteinExistence type="predicted"/>
<evidence type="ECO:0000256" key="1">
    <source>
        <dbReference type="SAM" id="SignalP"/>
    </source>
</evidence>
<evidence type="ECO:0000313" key="2">
    <source>
        <dbReference type="EMBL" id="KZT33964.1"/>
    </source>
</evidence>
<organism evidence="2 3">
    <name type="scientific">Sistotremastrum suecicum HHB10207 ss-3</name>
    <dbReference type="NCBI Taxonomy" id="1314776"/>
    <lineage>
        <taxon>Eukaryota</taxon>
        <taxon>Fungi</taxon>
        <taxon>Dikarya</taxon>
        <taxon>Basidiomycota</taxon>
        <taxon>Agaricomycotina</taxon>
        <taxon>Agaricomycetes</taxon>
        <taxon>Sistotremastrales</taxon>
        <taxon>Sistotremastraceae</taxon>
        <taxon>Sistotremastrum</taxon>
    </lineage>
</organism>
<feature type="chain" id="PRO_5007869795" description="Transmembrane protein" evidence="1">
    <location>
        <begin position="28"/>
        <end position="189"/>
    </location>
</feature>
<keyword evidence="3" id="KW-1185">Reference proteome</keyword>
<name>A0A165Z5R3_9AGAM</name>
<gene>
    <name evidence="2" type="ORF">SISSUDRAFT_1132194</name>
</gene>
<sequence length="189" mass="19632">MFKFTASFFLAIFALLAVATSFASASALPVNSLEKKNQQHICELVNVKDVDVALAAIVAAKGVITADLLVQLDAAVEVCAEAIVAAKAVIDVDVVVDATAALFLAIEAVLVDLDLAVVAKLLVNIDLDVKLKAILDAIVLIKVDANVDVGLALALAVLQVFADIKVFVFLKDLDLTAIVIAALGLVGIL</sequence>
<dbReference type="EMBL" id="KV428207">
    <property type="protein sequence ID" value="KZT33964.1"/>
    <property type="molecule type" value="Genomic_DNA"/>
</dbReference>
<dbReference type="Proteomes" id="UP000076798">
    <property type="component" value="Unassembled WGS sequence"/>
</dbReference>
<reference evidence="2 3" key="1">
    <citation type="journal article" date="2016" name="Mol. Biol. Evol.">
        <title>Comparative Genomics of Early-Diverging Mushroom-Forming Fungi Provides Insights into the Origins of Lignocellulose Decay Capabilities.</title>
        <authorList>
            <person name="Nagy L.G."/>
            <person name="Riley R."/>
            <person name="Tritt A."/>
            <person name="Adam C."/>
            <person name="Daum C."/>
            <person name="Floudas D."/>
            <person name="Sun H."/>
            <person name="Yadav J.S."/>
            <person name="Pangilinan J."/>
            <person name="Larsson K.H."/>
            <person name="Matsuura K."/>
            <person name="Barry K."/>
            <person name="Labutti K."/>
            <person name="Kuo R."/>
            <person name="Ohm R.A."/>
            <person name="Bhattacharya S.S."/>
            <person name="Shirouzu T."/>
            <person name="Yoshinaga Y."/>
            <person name="Martin F.M."/>
            <person name="Grigoriev I.V."/>
            <person name="Hibbett D.S."/>
        </authorList>
    </citation>
    <scope>NUCLEOTIDE SEQUENCE [LARGE SCALE GENOMIC DNA]</scope>
    <source>
        <strain evidence="2 3">HHB10207 ss-3</strain>
    </source>
</reference>
<dbReference type="AlphaFoldDB" id="A0A165Z5R3"/>
<evidence type="ECO:0000313" key="3">
    <source>
        <dbReference type="Proteomes" id="UP000076798"/>
    </source>
</evidence>
<feature type="signal peptide" evidence="1">
    <location>
        <begin position="1"/>
        <end position="27"/>
    </location>
</feature>
<accession>A0A165Z5R3</accession>
<evidence type="ECO:0008006" key="4">
    <source>
        <dbReference type="Google" id="ProtNLM"/>
    </source>
</evidence>
<keyword evidence="1" id="KW-0732">Signal</keyword>
<protein>
    <recommendedName>
        <fullName evidence="4">Transmembrane protein</fullName>
    </recommendedName>
</protein>